<dbReference type="InterPro" id="IPR029058">
    <property type="entry name" value="AB_hydrolase_fold"/>
</dbReference>
<reference evidence="2" key="1">
    <citation type="submission" date="2016-09" db="EMBL/GenBank/DDBJ databases">
        <authorList>
            <person name="Varghese N."/>
            <person name="Submissions S."/>
        </authorList>
    </citation>
    <scope>NUCLEOTIDE SEQUENCE [LARGE SCALE GENOMIC DNA]</scope>
    <source>
        <strain evidence="2">ANC 3699</strain>
    </source>
</reference>
<dbReference type="GO" id="GO:0016787">
    <property type="term" value="F:hydrolase activity"/>
    <property type="evidence" value="ECO:0007669"/>
    <property type="project" value="InterPro"/>
</dbReference>
<dbReference type="Proteomes" id="UP000242317">
    <property type="component" value="Unassembled WGS sequence"/>
</dbReference>
<dbReference type="InterPro" id="IPR010662">
    <property type="entry name" value="RBBP9/YdeN"/>
</dbReference>
<dbReference type="AlphaFoldDB" id="A0A1G6GQR5"/>
<dbReference type="Pfam" id="PF06821">
    <property type="entry name" value="Ser_hydrolase"/>
    <property type="match status" value="1"/>
</dbReference>
<dbReference type="EMBL" id="FMYK01000001">
    <property type="protein sequence ID" value="SDB84291.1"/>
    <property type="molecule type" value="Genomic_DNA"/>
</dbReference>
<evidence type="ECO:0008006" key="3">
    <source>
        <dbReference type="Google" id="ProtNLM"/>
    </source>
</evidence>
<keyword evidence="2" id="KW-1185">Reference proteome</keyword>
<sequence>MDNCQPKATVLIIPGLRDHVAEHWQTILAERLDKVRTVPPLEADKLNCAKRVAQIQATIKQIEGDVILVAHSAGVLMTVHWAALHCNKRHANSTEQNTDHRNRVVGALLVTPPNLNQPWPSNYPSPEALSAEGWSPLPNQALPFPSIVVASQNDHLASFTAVQQMANAWHSELYDAGAVGHLNPAAGYGEWADAMPLILQLDAVQDTQLLPM</sequence>
<proteinExistence type="predicted"/>
<evidence type="ECO:0000313" key="1">
    <source>
        <dbReference type="EMBL" id="SDB84291.1"/>
    </source>
</evidence>
<dbReference type="OrthoDB" id="9804993at2"/>
<name>A0A1G6GQR5_9GAMM</name>
<dbReference type="RefSeq" id="WP_092614919.1">
    <property type="nucleotide sequence ID" value="NZ_FMYK01000001.1"/>
</dbReference>
<evidence type="ECO:0000313" key="2">
    <source>
        <dbReference type="Proteomes" id="UP000242317"/>
    </source>
</evidence>
<organism evidence="1 2">
    <name type="scientific">Acinetobacter marinus</name>
    <dbReference type="NCBI Taxonomy" id="281375"/>
    <lineage>
        <taxon>Bacteria</taxon>
        <taxon>Pseudomonadati</taxon>
        <taxon>Pseudomonadota</taxon>
        <taxon>Gammaproteobacteria</taxon>
        <taxon>Moraxellales</taxon>
        <taxon>Moraxellaceae</taxon>
        <taxon>Acinetobacter</taxon>
    </lineage>
</organism>
<protein>
    <recommendedName>
        <fullName evidence="3">Alpha/beta hydrolase</fullName>
    </recommendedName>
</protein>
<gene>
    <name evidence="1" type="ORF">SAMN05421749_101288</name>
</gene>
<accession>A0A1G6GQR5</accession>
<dbReference type="SUPFAM" id="SSF53474">
    <property type="entry name" value="alpha/beta-Hydrolases"/>
    <property type="match status" value="1"/>
</dbReference>
<dbReference type="Gene3D" id="3.40.50.1820">
    <property type="entry name" value="alpha/beta hydrolase"/>
    <property type="match status" value="1"/>
</dbReference>